<dbReference type="InterPro" id="IPR051343">
    <property type="entry name" value="G-type_lectin_kinases/EP1-like"/>
</dbReference>
<evidence type="ECO:0000256" key="10">
    <source>
        <dbReference type="ARBA" id="ARBA00022840"/>
    </source>
</evidence>
<accession>A0ABD1NN03</accession>
<dbReference type="InterPro" id="IPR001480">
    <property type="entry name" value="Bulb-type_lectin_dom"/>
</dbReference>
<dbReference type="PROSITE" id="PS50026">
    <property type="entry name" value="EGF_3"/>
    <property type="match status" value="1"/>
</dbReference>
<dbReference type="CDD" id="cd14066">
    <property type="entry name" value="STKc_IRAK"/>
    <property type="match status" value="1"/>
</dbReference>
<keyword evidence="27" id="KW-1185">Reference proteome</keyword>
<dbReference type="InterPro" id="IPR008271">
    <property type="entry name" value="Ser/Thr_kinase_AS"/>
</dbReference>
<evidence type="ECO:0000256" key="21">
    <source>
        <dbReference type="SAM" id="Phobius"/>
    </source>
</evidence>
<dbReference type="CDD" id="cd00053">
    <property type="entry name" value="EGF"/>
    <property type="match status" value="1"/>
</dbReference>
<feature type="domain" description="Bulb-type lectin" evidence="25">
    <location>
        <begin position="21"/>
        <end position="137"/>
    </location>
</feature>
<dbReference type="SMART" id="SM00108">
    <property type="entry name" value="B_lectin"/>
    <property type="match status" value="1"/>
</dbReference>
<keyword evidence="12 21" id="KW-0472">Membrane</keyword>
<comment type="caution">
    <text evidence="26">The sequence shown here is derived from an EMBL/GenBank/DDBJ whole genome shotgun (WGS) entry which is preliminary data.</text>
</comment>
<keyword evidence="14" id="KW-0675">Receptor</keyword>
<evidence type="ECO:0000256" key="15">
    <source>
        <dbReference type="ARBA" id="ARBA00023180"/>
    </source>
</evidence>
<comment type="catalytic activity">
    <reaction evidence="17 18">
        <text>L-seryl-[protein] + ATP = O-phospho-L-seryl-[protein] + ADP + H(+)</text>
        <dbReference type="Rhea" id="RHEA:17989"/>
        <dbReference type="Rhea" id="RHEA-COMP:9863"/>
        <dbReference type="Rhea" id="RHEA-COMP:11604"/>
        <dbReference type="ChEBI" id="CHEBI:15378"/>
        <dbReference type="ChEBI" id="CHEBI:29999"/>
        <dbReference type="ChEBI" id="CHEBI:30616"/>
        <dbReference type="ChEBI" id="CHEBI:83421"/>
        <dbReference type="ChEBI" id="CHEBI:456216"/>
        <dbReference type="EC" id="2.7.11.1"/>
    </reaction>
</comment>
<organism evidence="26 27">
    <name type="scientific">Flemingia macrophylla</name>
    <dbReference type="NCBI Taxonomy" id="520843"/>
    <lineage>
        <taxon>Eukaryota</taxon>
        <taxon>Viridiplantae</taxon>
        <taxon>Streptophyta</taxon>
        <taxon>Embryophyta</taxon>
        <taxon>Tracheophyta</taxon>
        <taxon>Spermatophyta</taxon>
        <taxon>Magnoliopsida</taxon>
        <taxon>eudicotyledons</taxon>
        <taxon>Gunneridae</taxon>
        <taxon>Pentapetalae</taxon>
        <taxon>rosids</taxon>
        <taxon>fabids</taxon>
        <taxon>Fabales</taxon>
        <taxon>Fabaceae</taxon>
        <taxon>Papilionoideae</taxon>
        <taxon>50 kb inversion clade</taxon>
        <taxon>NPAAA clade</taxon>
        <taxon>indigoferoid/millettioid clade</taxon>
        <taxon>Phaseoleae</taxon>
        <taxon>Flemingia</taxon>
    </lineage>
</organism>
<keyword evidence="15" id="KW-0325">Glycoprotein</keyword>
<keyword evidence="7" id="KW-0430">Lectin</keyword>
<dbReference type="InterPro" id="IPR036426">
    <property type="entry name" value="Bulb-type_lectin_dom_sf"/>
</dbReference>
<dbReference type="Proteomes" id="UP001603857">
    <property type="component" value="Unassembled WGS sequence"/>
</dbReference>
<dbReference type="PROSITE" id="PS00107">
    <property type="entry name" value="PROTEIN_KINASE_ATP"/>
    <property type="match status" value="1"/>
</dbReference>
<evidence type="ECO:0000256" key="12">
    <source>
        <dbReference type="ARBA" id="ARBA00023136"/>
    </source>
</evidence>
<evidence type="ECO:0000256" key="16">
    <source>
        <dbReference type="ARBA" id="ARBA00047899"/>
    </source>
</evidence>
<dbReference type="InterPro" id="IPR000719">
    <property type="entry name" value="Prot_kinase_dom"/>
</dbReference>
<keyword evidence="10 18" id="KW-0067">ATP-binding</keyword>
<evidence type="ECO:0000313" key="26">
    <source>
        <dbReference type="EMBL" id="KAL2349494.1"/>
    </source>
</evidence>
<feature type="binding site" evidence="20">
    <location>
        <position position="518"/>
    </location>
    <ligand>
        <name>ATP</name>
        <dbReference type="ChEBI" id="CHEBI:30616"/>
    </ligand>
</feature>
<evidence type="ECO:0000259" key="25">
    <source>
        <dbReference type="PROSITE" id="PS50927"/>
    </source>
</evidence>
<dbReference type="AlphaFoldDB" id="A0ABD1NN03"/>
<comment type="similarity">
    <text evidence="18">Belongs to the protein kinase superfamily. Ser/Thr protein kinase family.</text>
</comment>
<dbReference type="PIRSF" id="PIRSF000641">
    <property type="entry name" value="SRK"/>
    <property type="match status" value="1"/>
</dbReference>
<dbReference type="PROSITE" id="PS50011">
    <property type="entry name" value="PROTEIN_KINASE_DOM"/>
    <property type="match status" value="1"/>
</dbReference>
<evidence type="ECO:0000256" key="7">
    <source>
        <dbReference type="ARBA" id="ARBA00022734"/>
    </source>
</evidence>
<evidence type="ECO:0000313" key="27">
    <source>
        <dbReference type="Proteomes" id="UP001603857"/>
    </source>
</evidence>
<keyword evidence="4 18" id="KW-0808">Transferase</keyword>
<dbReference type="SUPFAM" id="SSF56112">
    <property type="entry name" value="Protein kinase-like (PK-like)"/>
    <property type="match status" value="1"/>
</dbReference>
<dbReference type="Gene3D" id="2.90.10.30">
    <property type="match status" value="1"/>
</dbReference>
<keyword evidence="8 18" id="KW-0547">Nucleotide-binding</keyword>
<evidence type="ECO:0000256" key="3">
    <source>
        <dbReference type="ARBA" id="ARBA00022536"/>
    </source>
</evidence>
<proteinExistence type="inferred from homology"/>
<dbReference type="PROSITE" id="PS50927">
    <property type="entry name" value="BULB_LECTIN"/>
    <property type="match status" value="1"/>
</dbReference>
<sequence>MATKFFVLFLPFLFCSFVHSSIELGSSIVAGTNSSWRSSSGDYAFGFYHLRSGRYLVGIWFDKIPNKTLVWSANRDKPVEIGSTVNLTQSGQFVVQPVNDVLFSIHDGTNTTSAVMLDDGNFVLRDSLSNYLWKSFDSPTDTLLLGQTMQVGQKLFSNTEGSVDYSTGQYSLEIQQSDGNILLKAYRYTDSAYWWSDTAGNEGVRIIFNNTTAALYAVNRTNQIIHNLATADIGAIEDNYHRVLVNDQGNFQKLIYPKKNGSEWIAMWNAVTKPCTVTALCGVYGFCDTTGSDTKNYTCECLPGYTPFDPTAPSKGCYLSQAKNLCAANSSAPDNTVEVKEVQDADIPSKGFFFFDLQGIDNTDLENCKRELRDDCLSMAAVFNGSTCIKKRFPIINAIRLTPDTSNHVMLIKVPLVDNEKDSSLVVLTVALILCSLLAVLFAATAIYHHPFCLYLIHKRTPPKPKPKPMDINLKAFSFQQLREATNGFKDKLGRGAYGTVYGGILNLEGQQVEVAVKQLEQVEDQGEKEFVTEVQVIALTHHKNLVGLLGFCNEQNHRLLVYEKMENGTLSNFLFGEGGKPSWESRVRIVLEIARGLLYLHEECDQQIIHCDIKPQNVLLDSSYTAKISDFGLAKLLMKDKTRTNADARGTMGYMAPEWLKNAPVTSKVDIYSFGVMLLEIIFCRRHIELHQIEEGTNGDDMILIDWVLCLAKENTLRNTVIHDPEVESDFKRFERMTMVGLWCINPNPTLRPSMKMVVHMLEGNIEVGVPPIN</sequence>
<dbReference type="Gene3D" id="3.30.200.20">
    <property type="entry name" value="Phosphorylase Kinase, domain 1"/>
    <property type="match status" value="1"/>
</dbReference>
<keyword evidence="2 18" id="KW-0723">Serine/threonine-protein kinase</keyword>
<reference evidence="26 27" key="1">
    <citation type="submission" date="2024-08" db="EMBL/GenBank/DDBJ databases">
        <title>Insights into the chromosomal genome structure of Flemingia macrophylla.</title>
        <authorList>
            <person name="Ding Y."/>
            <person name="Zhao Y."/>
            <person name="Bi W."/>
            <person name="Wu M."/>
            <person name="Zhao G."/>
            <person name="Gong Y."/>
            <person name="Li W."/>
            <person name="Zhang P."/>
        </authorList>
    </citation>
    <scope>NUCLEOTIDE SEQUENCE [LARGE SCALE GENOMIC DNA]</scope>
    <source>
        <strain evidence="26">DYQJB</strain>
        <tissue evidence="26">Leaf</tissue>
    </source>
</reference>
<dbReference type="FunFam" id="2.90.10.10:FF:000013">
    <property type="entry name" value="G-type lectin S-receptor-like serine/threonine-protein kinase LECRK1"/>
    <property type="match status" value="1"/>
</dbReference>
<dbReference type="InterPro" id="IPR011009">
    <property type="entry name" value="Kinase-like_dom_sf"/>
</dbReference>
<dbReference type="PROSITE" id="PS00108">
    <property type="entry name" value="PROTEIN_KINASE_ST"/>
    <property type="match status" value="1"/>
</dbReference>
<dbReference type="InterPro" id="IPR000858">
    <property type="entry name" value="S_locus_glycoprot_dom"/>
</dbReference>
<keyword evidence="9 18" id="KW-0418">Kinase</keyword>
<evidence type="ECO:0000256" key="5">
    <source>
        <dbReference type="ARBA" id="ARBA00022692"/>
    </source>
</evidence>
<keyword evidence="11 21" id="KW-1133">Transmembrane helix</keyword>
<dbReference type="GO" id="GO:0030246">
    <property type="term" value="F:carbohydrate binding"/>
    <property type="evidence" value="ECO:0007669"/>
    <property type="project" value="UniProtKB-KW"/>
</dbReference>
<feature type="domain" description="Protein kinase" evidence="23">
    <location>
        <begin position="487"/>
        <end position="764"/>
    </location>
</feature>
<evidence type="ECO:0000256" key="20">
    <source>
        <dbReference type="PROSITE-ProRule" id="PRU10141"/>
    </source>
</evidence>
<feature type="transmembrane region" description="Helical" evidence="21">
    <location>
        <begin position="425"/>
        <end position="448"/>
    </location>
</feature>
<evidence type="ECO:0000256" key="14">
    <source>
        <dbReference type="ARBA" id="ARBA00023170"/>
    </source>
</evidence>
<evidence type="ECO:0000259" key="24">
    <source>
        <dbReference type="PROSITE" id="PS50026"/>
    </source>
</evidence>
<evidence type="ECO:0000256" key="8">
    <source>
        <dbReference type="ARBA" id="ARBA00022741"/>
    </source>
</evidence>
<comment type="catalytic activity">
    <reaction evidence="16 18">
        <text>L-threonyl-[protein] + ATP = O-phospho-L-threonyl-[protein] + ADP + H(+)</text>
        <dbReference type="Rhea" id="RHEA:46608"/>
        <dbReference type="Rhea" id="RHEA-COMP:11060"/>
        <dbReference type="Rhea" id="RHEA-COMP:11605"/>
        <dbReference type="ChEBI" id="CHEBI:15378"/>
        <dbReference type="ChEBI" id="CHEBI:30013"/>
        <dbReference type="ChEBI" id="CHEBI:30616"/>
        <dbReference type="ChEBI" id="CHEBI:61977"/>
        <dbReference type="ChEBI" id="CHEBI:456216"/>
        <dbReference type="EC" id="2.7.11.1"/>
    </reaction>
</comment>
<feature type="chain" id="PRO_5044786785" description="Receptor-like serine/threonine-protein kinase" evidence="22">
    <location>
        <begin position="21"/>
        <end position="775"/>
    </location>
</feature>
<keyword evidence="13" id="KW-1015">Disulfide bond</keyword>
<dbReference type="InterPro" id="IPR024171">
    <property type="entry name" value="SRK-like_kinase"/>
</dbReference>
<dbReference type="Pfam" id="PF00954">
    <property type="entry name" value="S_locus_glycop"/>
    <property type="match status" value="1"/>
</dbReference>
<protein>
    <recommendedName>
        <fullName evidence="18">Receptor-like serine/threonine-protein kinase</fullName>
        <ecNumber evidence="18">2.7.11.1</ecNumber>
    </recommendedName>
</protein>
<dbReference type="SUPFAM" id="SSF51110">
    <property type="entry name" value="alpha-D-mannose-specific plant lectins"/>
    <property type="match status" value="1"/>
</dbReference>
<evidence type="ECO:0000259" key="23">
    <source>
        <dbReference type="PROSITE" id="PS50011"/>
    </source>
</evidence>
<evidence type="ECO:0000256" key="4">
    <source>
        <dbReference type="ARBA" id="ARBA00022679"/>
    </source>
</evidence>
<dbReference type="CDD" id="cd00028">
    <property type="entry name" value="B_lectin"/>
    <property type="match status" value="1"/>
</dbReference>
<dbReference type="PANTHER" id="PTHR47976:SF62">
    <property type="entry name" value="RECEPTOR-LIKE SERINE_THREONINE-PROTEIN KINASE"/>
    <property type="match status" value="1"/>
</dbReference>
<evidence type="ECO:0000256" key="9">
    <source>
        <dbReference type="ARBA" id="ARBA00022777"/>
    </source>
</evidence>
<evidence type="ECO:0000256" key="11">
    <source>
        <dbReference type="ARBA" id="ARBA00022989"/>
    </source>
</evidence>
<dbReference type="Pfam" id="PF00069">
    <property type="entry name" value="Pkinase"/>
    <property type="match status" value="1"/>
</dbReference>
<dbReference type="FunFam" id="3.30.200.20:FF:000059">
    <property type="entry name" value="S-receptor-like serine/threonine-protein kinase"/>
    <property type="match status" value="1"/>
</dbReference>
<evidence type="ECO:0000256" key="19">
    <source>
        <dbReference type="PROSITE-ProRule" id="PRU00076"/>
    </source>
</evidence>
<feature type="signal peptide" evidence="22">
    <location>
        <begin position="1"/>
        <end position="20"/>
    </location>
</feature>
<comment type="caution">
    <text evidence="19">Lacks conserved residue(s) required for the propagation of feature annotation.</text>
</comment>
<dbReference type="GO" id="GO:0005524">
    <property type="term" value="F:ATP binding"/>
    <property type="evidence" value="ECO:0007669"/>
    <property type="project" value="UniProtKB-UniRule"/>
</dbReference>
<keyword evidence="5 21" id="KW-0812">Transmembrane</keyword>
<evidence type="ECO:0000256" key="6">
    <source>
        <dbReference type="ARBA" id="ARBA00022729"/>
    </source>
</evidence>
<keyword evidence="3 19" id="KW-0245">EGF-like domain</keyword>
<dbReference type="Pfam" id="PF01453">
    <property type="entry name" value="B_lectin"/>
    <property type="match status" value="1"/>
</dbReference>
<dbReference type="EMBL" id="JBGMDY010000001">
    <property type="protein sequence ID" value="KAL2349494.1"/>
    <property type="molecule type" value="Genomic_DNA"/>
</dbReference>
<dbReference type="InterPro" id="IPR000742">
    <property type="entry name" value="EGF"/>
</dbReference>
<dbReference type="EC" id="2.7.11.1" evidence="18"/>
<evidence type="ECO:0000256" key="17">
    <source>
        <dbReference type="ARBA" id="ARBA00048679"/>
    </source>
</evidence>
<dbReference type="GO" id="GO:0016020">
    <property type="term" value="C:membrane"/>
    <property type="evidence" value="ECO:0007669"/>
    <property type="project" value="UniProtKB-SubCell"/>
</dbReference>
<evidence type="ECO:0000256" key="22">
    <source>
        <dbReference type="SAM" id="SignalP"/>
    </source>
</evidence>
<name>A0ABD1NN03_9FABA</name>
<evidence type="ECO:0000256" key="1">
    <source>
        <dbReference type="ARBA" id="ARBA00004479"/>
    </source>
</evidence>
<evidence type="ECO:0000256" key="2">
    <source>
        <dbReference type="ARBA" id="ARBA00022527"/>
    </source>
</evidence>
<dbReference type="PANTHER" id="PTHR47976">
    <property type="entry name" value="G-TYPE LECTIN S-RECEPTOR-LIKE SERINE/THREONINE-PROTEIN KINASE SD2-5"/>
    <property type="match status" value="1"/>
</dbReference>
<comment type="subcellular location">
    <subcellularLocation>
        <location evidence="1">Membrane</location>
        <topology evidence="1">Single-pass type I membrane protein</topology>
    </subcellularLocation>
</comment>
<gene>
    <name evidence="26" type="ORF">Fmac_003494</name>
</gene>
<dbReference type="Gene3D" id="2.90.10.10">
    <property type="entry name" value="Bulb-type lectin domain"/>
    <property type="match status" value="1"/>
</dbReference>
<dbReference type="GO" id="GO:0004674">
    <property type="term" value="F:protein serine/threonine kinase activity"/>
    <property type="evidence" value="ECO:0007669"/>
    <property type="project" value="UniProtKB-KW"/>
</dbReference>
<dbReference type="InterPro" id="IPR017441">
    <property type="entry name" value="Protein_kinase_ATP_BS"/>
</dbReference>
<evidence type="ECO:0000256" key="13">
    <source>
        <dbReference type="ARBA" id="ARBA00023157"/>
    </source>
</evidence>
<keyword evidence="6 22" id="KW-0732">Signal</keyword>
<dbReference type="SMART" id="SM00220">
    <property type="entry name" value="S_TKc"/>
    <property type="match status" value="1"/>
</dbReference>
<feature type="domain" description="EGF-like" evidence="24">
    <location>
        <begin position="271"/>
        <end position="311"/>
    </location>
</feature>
<dbReference type="Gene3D" id="1.10.510.10">
    <property type="entry name" value="Transferase(Phosphotransferase) domain 1"/>
    <property type="match status" value="1"/>
</dbReference>
<evidence type="ECO:0000256" key="18">
    <source>
        <dbReference type="PIRNR" id="PIRNR000641"/>
    </source>
</evidence>
<dbReference type="FunFam" id="1.10.510.10:FF:000237">
    <property type="entry name" value="G-type lectin S-receptor-like serine/threonine-protein kinase"/>
    <property type="match status" value="1"/>
</dbReference>